<evidence type="ECO:0008006" key="4">
    <source>
        <dbReference type="Google" id="ProtNLM"/>
    </source>
</evidence>
<organism evidence="2 3">
    <name type="scientific">Phytophthora oleae</name>
    <dbReference type="NCBI Taxonomy" id="2107226"/>
    <lineage>
        <taxon>Eukaryota</taxon>
        <taxon>Sar</taxon>
        <taxon>Stramenopiles</taxon>
        <taxon>Oomycota</taxon>
        <taxon>Peronosporomycetes</taxon>
        <taxon>Peronosporales</taxon>
        <taxon>Peronosporaceae</taxon>
        <taxon>Phytophthora</taxon>
    </lineage>
</organism>
<dbReference type="Proteomes" id="UP001632037">
    <property type="component" value="Unassembled WGS sequence"/>
</dbReference>
<evidence type="ECO:0000313" key="3">
    <source>
        <dbReference type="Proteomes" id="UP001632037"/>
    </source>
</evidence>
<sequence>MARVLVALALLSLRSLAASDTCTVFQIHTTIQDIDGVLSSDKCADYVANSSSLSVPCDASSCVSVVEELMTKLPDCTLSASDNGGTSVNKKKELQTGLDTCSEDSSASLLVEAVYTSKTSATTSSGDECTMEEASITADLYLEVARSSACEPYVTTDEMAVYIYAPCSATQCVATMEKMAEQLPDCFLDGDNLKQDVLLSLSSCTGSSSVGSSSRSGNECTDDEVSSLGYLTNSINTSKECESYVVATDTEWFIQVPCSATTCLSIMDEAVQQMPDCDFEGINYKDELGVQQQSCVDAVGSEVSGSASKSSLSTAAPALDGSNFTDTSASTGYTAGVASLLAQVAIIALTFV</sequence>
<dbReference type="InterPro" id="IPR002200">
    <property type="entry name" value="Elicitin"/>
</dbReference>
<evidence type="ECO:0000313" key="2">
    <source>
        <dbReference type="EMBL" id="KAL3657220.1"/>
    </source>
</evidence>
<evidence type="ECO:0000256" key="1">
    <source>
        <dbReference type="SAM" id="SignalP"/>
    </source>
</evidence>
<protein>
    <recommendedName>
        <fullName evidence="4">Elicitin</fullName>
    </recommendedName>
</protein>
<comment type="caution">
    <text evidence="2">The sequence shown here is derived from an EMBL/GenBank/DDBJ whole genome shotgun (WGS) entry which is preliminary data.</text>
</comment>
<keyword evidence="1" id="KW-0732">Signal</keyword>
<feature type="chain" id="PRO_5044881120" description="Elicitin" evidence="1">
    <location>
        <begin position="20"/>
        <end position="352"/>
    </location>
</feature>
<dbReference type="EMBL" id="JBIMZQ010000067">
    <property type="protein sequence ID" value="KAL3657220.1"/>
    <property type="molecule type" value="Genomic_DNA"/>
</dbReference>
<accession>A0ABD3EW00</accession>
<dbReference type="AlphaFoldDB" id="A0ABD3EW00"/>
<name>A0ABD3EW00_9STRA</name>
<keyword evidence="3" id="KW-1185">Reference proteome</keyword>
<reference evidence="2 3" key="1">
    <citation type="submission" date="2024-09" db="EMBL/GenBank/DDBJ databases">
        <title>Genome sequencing and assembly of Phytophthora oleae, isolate VK10A, causative agent of rot of olive drupes.</title>
        <authorList>
            <person name="Conti Taguali S."/>
            <person name="Riolo M."/>
            <person name="La Spada F."/>
            <person name="Cacciola S.O."/>
            <person name="Dionisio G."/>
        </authorList>
    </citation>
    <scope>NUCLEOTIDE SEQUENCE [LARGE SCALE GENOMIC DNA]</scope>
    <source>
        <strain evidence="2 3">VK10A</strain>
    </source>
</reference>
<feature type="signal peptide" evidence="1">
    <location>
        <begin position="1"/>
        <end position="19"/>
    </location>
</feature>
<dbReference type="SMART" id="SM01187">
    <property type="entry name" value="Elicitin"/>
    <property type="match status" value="3"/>
</dbReference>
<gene>
    <name evidence="2" type="ORF">V7S43_017880</name>
</gene>
<proteinExistence type="predicted"/>